<organism evidence="3 4">
    <name type="scientific">Streptomyces africanus</name>
    <dbReference type="NCBI Taxonomy" id="231024"/>
    <lineage>
        <taxon>Bacteria</taxon>
        <taxon>Bacillati</taxon>
        <taxon>Actinomycetota</taxon>
        <taxon>Actinomycetes</taxon>
        <taxon>Kitasatosporales</taxon>
        <taxon>Streptomycetaceae</taxon>
        <taxon>Streptomyces</taxon>
    </lineage>
</organism>
<proteinExistence type="predicted"/>
<dbReference type="Proteomes" id="UP001232755">
    <property type="component" value="Unassembled WGS sequence"/>
</dbReference>
<feature type="coiled-coil region" evidence="1">
    <location>
        <begin position="64"/>
        <end position="91"/>
    </location>
</feature>
<gene>
    <name evidence="3" type="ORF">QF034_000077</name>
</gene>
<sequence>MAGSRTASGPGNLLERWDQRGLAIACLVAVCGSVTAALFGLSAAWQMPFLFTAVYAILRSLVPITASQRELADLRTEVELLRRDFDQVNRSRIEHYPDAAAFYKAEVDYLVNRCPSHLDAWYMRLETPDDFSASSAAFSDYFQAVLDWAQNGGSVRRLFCLGSSRGYASWTARHREQTRHLRSYSIREVTWPIKADLMSMAIMDTSAVFLAFTVGDRVQGMRIEDSEAAAYFKSYFDRHWENAREVTRTPAR</sequence>
<name>A0ABU0QEM5_9ACTN</name>
<reference evidence="3 4" key="1">
    <citation type="submission" date="2023-07" db="EMBL/GenBank/DDBJ databases">
        <title>Comparative genomics of wheat-associated soil bacteria to identify genetic determinants of phenazine resistance.</title>
        <authorList>
            <person name="Mouncey N."/>
        </authorList>
    </citation>
    <scope>NUCLEOTIDE SEQUENCE [LARGE SCALE GENOMIC DNA]</scope>
    <source>
        <strain evidence="3 4">B3I12</strain>
    </source>
</reference>
<feature type="transmembrane region" description="Helical" evidence="2">
    <location>
        <begin position="21"/>
        <end position="41"/>
    </location>
</feature>
<protein>
    <submittedName>
        <fullName evidence="3">Uncharacterized protein</fullName>
    </submittedName>
</protein>
<keyword evidence="2" id="KW-1133">Transmembrane helix</keyword>
<evidence type="ECO:0000256" key="2">
    <source>
        <dbReference type="SAM" id="Phobius"/>
    </source>
</evidence>
<keyword evidence="2" id="KW-0472">Membrane</keyword>
<accession>A0ABU0QEM5</accession>
<keyword evidence="1" id="KW-0175">Coiled coil</keyword>
<dbReference type="EMBL" id="JAUSYP010000001">
    <property type="protein sequence ID" value="MDQ0745846.1"/>
    <property type="molecule type" value="Genomic_DNA"/>
</dbReference>
<keyword evidence="4" id="KW-1185">Reference proteome</keyword>
<evidence type="ECO:0000313" key="4">
    <source>
        <dbReference type="Proteomes" id="UP001232755"/>
    </source>
</evidence>
<comment type="caution">
    <text evidence="3">The sequence shown here is derived from an EMBL/GenBank/DDBJ whole genome shotgun (WGS) entry which is preliminary data.</text>
</comment>
<evidence type="ECO:0000313" key="3">
    <source>
        <dbReference type="EMBL" id="MDQ0745846.1"/>
    </source>
</evidence>
<evidence type="ECO:0000256" key="1">
    <source>
        <dbReference type="SAM" id="Coils"/>
    </source>
</evidence>
<keyword evidence="2" id="KW-0812">Transmembrane</keyword>